<comment type="similarity">
    <text evidence="1">Belongs to the DinB family.</text>
</comment>
<evidence type="ECO:0000256" key="2">
    <source>
        <dbReference type="ARBA" id="ARBA00022723"/>
    </source>
</evidence>
<reference evidence="4" key="1">
    <citation type="submission" date="2019-10" db="EMBL/GenBank/DDBJ databases">
        <title>Description of Paenibacillus glebae sp. nov.</title>
        <authorList>
            <person name="Carlier A."/>
            <person name="Qi S."/>
        </authorList>
    </citation>
    <scope>NUCLEOTIDE SEQUENCE</scope>
    <source>
        <strain evidence="4">LMG 31456</strain>
    </source>
</reference>
<comment type="caution">
    <text evidence="4">The sequence shown here is derived from an EMBL/GenBank/DDBJ whole genome shotgun (WGS) entry which is preliminary data.</text>
</comment>
<dbReference type="InterPro" id="IPR007837">
    <property type="entry name" value="DinB"/>
</dbReference>
<organism evidence="4 5">
    <name type="scientific">Paenibacillus foliorum</name>
    <dbReference type="NCBI Taxonomy" id="2654974"/>
    <lineage>
        <taxon>Bacteria</taxon>
        <taxon>Bacillati</taxon>
        <taxon>Bacillota</taxon>
        <taxon>Bacilli</taxon>
        <taxon>Bacillales</taxon>
        <taxon>Paenibacillaceae</taxon>
        <taxon>Paenibacillus</taxon>
    </lineage>
</organism>
<dbReference type="Proteomes" id="UP000641588">
    <property type="component" value="Unassembled WGS sequence"/>
</dbReference>
<feature type="binding site" evidence="3">
    <location>
        <position position="126"/>
    </location>
    <ligand>
        <name>a divalent metal cation</name>
        <dbReference type="ChEBI" id="CHEBI:60240"/>
    </ligand>
</feature>
<feature type="binding site" evidence="3">
    <location>
        <position position="44"/>
    </location>
    <ligand>
        <name>a divalent metal cation</name>
        <dbReference type="ChEBI" id="CHEBI:60240"/>
    </ligand>
</feature>
<dbReference type="Pfam" id="PF05163">
    <property type="entry name" value="DinB"/>
    <property type="match status" value="1"/>
</dbReference>
<name>A0A972GZT3_9BACL</name>
<keyword evidence="5" id="KW-1185">Reference proteome</keyword>
<dbReference type="SUPFAM" id="SSF109854">
    <property type="entry name" value="DinB/YfiT-like putative metalloenzymes"/>
    <property type="match status" value="1"/>
</dbReference>
<evidence type="ECO:0000313" key="4">
    <source>
        <dbReference type="EMBL" id="NOU93586.1"/>
    </source>
</evidence>
<dbReference type="AlphaFoldDB" id="A0A972GZT3"/>
<dbReference type="InterPro" id="IPR034660">
    <property type="entry name" value="DinB/YfiT-like"/>
</dbReference>
<dbReference type="EMBL" id="WHOD01000049">
    <property type="protein sequence ID" value="NOU93586.1"/>
    <property type="molecule type" value="Genomic_DNA"/>
</dbReference>
<dbReference type="GO" id="GO:0046872">
    <property type="term" value="F:metal ion binding"/>
    <property type="evidence" value="ECO:0007669"/>
    <property type="project" value="UniProtKB-KW"/>
</dbReference>
<dbReference type="PANTHER" id="PTHR37302:SF3">
    <property type="entry name" value="DAMAGE-INDUCIBLE PROTEIN DINB"/>
    <property type="match status" value="1"/>
</dbReference>
<gene>
    <name evidence="4" type="ORF">GC093_10185</name>
</gene>
<proteinExistence type="inferred from homology"/>
<evidence type="ECO:0000256" key="1">
    <source>
        <dbReference type="ARBA" id="ARBA00008635"/>
    </source>
</evidence>
<sequence>MQLLFKYNWQIRQEWFNWCESFSTEELLQVRNGGLGIPLKTLFHIIDVEYSWIRALKGAPDLLPDFEDYKTLGLLKELSGLYHSEVSDYLSEWTSDMETKIVKSAGGNDYTFGEVLRHLIAHEIHHVGQLSIWAKELGKQAVSANYIGRGLI</sequence>
<dbReference type="RefSeq" id="WP_171651788.1">
    <property type="nucleotide sequence ID" value="NZ_WHOD01000049.1"/>
</dbReference>
<evidence type="ECO:0000256" key="3">
    <source>
        <dbReference type="PIRSR" id="PIRSR607837-1"/>
    </source>
</evidence>
<dbReference type="PANTHER" id="PTHR37302">
    <property type="entry name" value="SLR1116 PROTEIN"/>
    <property type="match status" value="1"/>
</dbReference>
<protein>
    <submittedName>
        <fullName evidence="4">Damage-inducible protein DinB</fullName>
    </submittedName>
</protein>
<accession>A0A972GZT3</accession>
<feature type="binding site" evidence="3">
    <location>
        <position position="122"/>
    </location>
    <ligand>
        <name>a divalent metal cation</name>
        <dbReference type="ChEBI" id="CHEBI:60240"/>
    </ligand>
</feature>
<dbReference type="Gene3D" id="1.20.120.450">
    <property type="entry name" value="dinb family like domain"/>
    <property type="match status" value="1"/>
</dbReference>
<keyword evidence="2 3" id="KW-0479">Metal-binding</keyword>
<evidence type="ECO:0000313" key="5">
    <source>
        <dbReference type="Proteomes" id="UP000641588"/>
    </source>
</evidence>